<sequence>MGFSGVRRSVRLLLERFSQGFGLGLGFWLFELLSSLAFLAFLLLWEARPRDEAFGPWQACGLHSPRVAPPTGAASCRDLALAL</sequence>
<reference evidence="2 3" key="1">
    <citation type="submission" date="2015-02" db="EMBL/GenBank/DDBJ databases">
        <title>Draft genome sequence of Pseudomonas stutzeri NT0128 isolated from wheat (Triticum turgidum) rhizosphere.</title>
        <authorList>
            <person name="Tovi N."/>
            <person name="Frenk S."/>
            <person name="Hadar Y."/>
            <person name="Minz D."/>
        </authorList>
    </citation>
    <scope>NUCLEOTIDE SEQUENCE [LARGE SCALE GENOMIC DNA]</scope>
    <source>
        <strain evidence="2 3">NT0128</strain>
    </source>
</reference>
<protein>
    <submittedName>
        <fullName evidence="2">Uncharacterized protein</fullName>
    </submittedName>
</protein>
<name>A0A0D9AWZ1_STUST</name>
<comment type="caution">
    <text evidence="2">The sequence shown here is derived from an EMBL/GenBank/DDBJ whole genome shotgun (WGS) entry which is preliminary data.</text>
</comment>
<dbReference type="EMBL" id="JYHV01000001">
    <property type="protein sequence ID" value="KJH85262.1"/>
    <property type="molecule type" value="Genomic_DNA"/>
</dbReference>
<organism evidence="2 3">
    <name type="scientific">Stutzerimonas stutzeri</name>
    <name type="common">Pseudomonas stutzeri</name>
    <dbReference type="NCBI Taxonomy" id="316"/>
    <lineage>
        <taxon>Bacteria</taxon>
        <taxon>Pseudomonadati</taxon>
        <taxon>Pseudomonadota</taxon>
        <taxon>Gammaproteobacteria</taxon>
        <taxon>Pseudomonadales</taxon>
        <taxon>Pseudomonadaceae</taxon>
        <taxon>Stutzerimonas</taxon>
    </lineage>
</organism>
<dbReference type="AlphaFoldDB" id="A0A0D9AWZ1"/>
<evidence type="ECO:0000313" key="3">
    <source>
        <dbReference type="Proteomes" id="UP000032487"/>
    </source>
</evidence>
<dbReference type="Proteomes" id="UP000032487">
    <property type="component" value="Unassembled WGS sequence"/>
</dbReference>
<proteinExistence type="predicted"/>
<dbReference type="PATRIC" id="fig|316.101.peg.4138"/>
<evidence type="ECO:0000313" key="2">
    <source>
        <dbReference type="EMBL" id="KJH85262.1"/>
    </source>
</evidence>
<keyword evidence="1" id="KW-0812">Transmembrane</keyword>
<evidence type="ECO:0000256" key="1">
    <source>
        <dbReference type="SAM" id="Phobius"/>
    </source>
</evidence>
<gene>
    <name evidence="2" type="ORF">UF78_00385</name>
</gene>
<keyword evidence="1" id="KW-0472">Membrane</keyword>
<keyword evidence="1" id="KW-1133">Transmembrane helix</keyword>
<accession>A0A0D9AWZ1</accession>
<feature type="transmembrane region" description="Helical" evidence="1">
    <location>
        <begin position="20"/>
        <end position="45"/>
    </location>
</feature>